<evidence type="ECO:0000256" key="6">
    <source>
        <dbReference type="SAM" id="MobiDB-lite"/>
    </source>
</evidence>
<keyword evidence="3 5" id="KW-0238">DNA-binding</keyword>
<keyword evidence="8" id="KW-1185">Reference proteome</keyword>
<proteinExistence type="inferred from homology"/>
<dbReference type="Gene3D" id="3.90.110.10">
    <property type="entry name" value="Lactate dehydrogenase/glycoside hydrolase, family 4, C-terminal"/>
    <property type="match status" value="1"/>
</dbReference>
<evidence type="ECO:0000256" key="2">
    <source>
        <dbReference type="ARBA" id="ARBA00023015"/>
    </source>
</evidence>
<keyword evidence="4 5" id="KW-0804">Transcription</keyword>
<dbReference type="AlphaFoldDB" id="A0A3Q0E6T8"/>
<evidence type="ECO:0000256" key="3">
    <source>
        <dbReference type="ARBA" id="ARBA00023125"/>
    </source>
</evidence>
<dbReference type="GO" id="GO:0016616">
    <property type="term" value="F:oxidoreductase activity, acting on the CH-OH group of donors, NAD or NADP as acceptor"/>
    <property type="evidence" value="ECO:0007669"/>
    <property type="project" value="InterPro"/>
</dbReference>
<feature type="region of interest" description="Disordered" evidence="6">
    <location>
        <begin position="271"/>
        <end position="296"/>
    </location>
</feature>
<dbReference type="SUPFAM" id="SSF46785">
    <property type="entry name" value="Winged helix' DNA-binding domain"/>
    <property type="match status" value="1"/>
</dbReference>
<dbReference type="InterPro" id="IPR036390">
    <property type="entry name" value="WH_DNA-bd_sf"/>
</dbReference>
<dbReference type="FunFam" id="1.10.10.10:FF:000008">
    <property type="entry name" value="E2F transcription factor 1"/>
    <property type="match status" value="1"/>
</dbReference>
<feature type="region of interest" description="Disordered" evidence="6">
    <location>
        <begin position="642"/>
        <end position="681"/>
    </location>
</feature>
<dbReference type="InterPro" id="IPR036388">
    <property type="entry name" value="WH-like_DNA-bd_sf"/>
</dbReference>
<feature type="compositionally biased region" description="Basic and acidic residues" evidence="6">
    <location>
        <begin position="273"/>
        <end position="288"/>
    </location>
</feature>
<evidence type="ECO:0000313" key="9">
    <source>
        <dbReference type="RefSeq" id="XP_021569990.1"/>
    </source>
</evidence>
<dbReference type="GO" id="GO:0000981">
    <property type="term" value="F:DNA-binding transcription factor activity, RNA polymerase II-specific"/>
    <property type="evidence" value="ECO:0007669"/>
    <property type="project" value="TreeGrafter"/>
</dbReference>
<dbReference type="OrthoDB" id="1743261at2759"/>
<dbReference type="InterPro" id="IPR032198">
    <property type="entry name" value="E2F_CC-MB"/>
</dbReference>
<dbReference type="InterPro" id="IPR037241">
    <property type="entry name" value="E2F-DP_heterodim"/>
</dbReference>
<evidence type="ECO:0000313" key="8">
    <source>
        <dbReference type="Proteomes" id="UP000189704"/>
    </source>
</evidence>
<dbReference type="GO" id="GO:0000978">
    <property type="term" value="F:RNA polymerase II cis-regulatory region sequence-specific DNA binding"/>
    <property type="evidence" value="ECO:0007669"/>
    <property type="project" value="InterPro"/>
</dbReference>
<evidence type="ECO:0000259" key="7">
    <source>
        <dbReference type="SMART" id="SM01372"/>
    </source>
</evidence>
<feature type="compositionally biased region" description="Pro residues" evidence="6">
    <location>
        <begin position="45"/>
        <end position="55"/>
    </location>
</feature>
<keyword evidence="2 5" id="KW-0805">Transcription regulation</keyword>
<organism evidence="8 9">
    <name type="scientific">Carlito syrichta</name>
    <name type="common">Philippine tarsier</name>
    <name type="synonym">Tarsius syrichta</name>
    <dbReference type="NCBI Taxonomy" id="1868482"/>
    <lineage>
        <taxon>Eukaryota</taxon>
        <taxon>Metazoa</taxon>
        <taxon>Chordata</taxon>
        <taxon>Craniata</taxon>
        <taxon>Vertebrata</taxon>
        <taxon>Euteleostomi</taxon>
        <taxon>Mammalia</taxon>
        <taxon>Eutheria</taxon>
        <taxon>Euarchontoglires</taxon>
        <taxon>Primates</taxon>
        <taxon>Haplorrhini</taxon>
        <taxon>Tarsiiformes</taxon>
        <taxon>Tarsiidae</taxon>
        <taxon>Carlito</taxon>
    </lineage>
</organism>
<reference evidence="9" key="1">
    <citation type="submission" date="2025-08" db="UniProtKB">
        <authorList>
            <consortium name="RefSeq"/>
        </authorList>
    </citation>
    <scope>IDENTIFICATION</scope>
</reference>
<dbReference type="Pfam" id="PF02319">
    <property type="entry name" value="WHD_E2F_TDP"/>
    <property type="match status" value="1"/>
</dbReference>
<feature type="region of interest" description="Disordered" evidence="6">
    <location>
        <begin position="1"/>
        <end position="56"/>
    </location>
</feature>
<dbReference type="RefSeq" id="XP_021569990.1">
    <property type="nucleotide sequence ID" value="XM_021714315.1"/>
</dbReference>
<dbReference type="Proteomes" id="UP000189704">
    <property type="component" value="Unplaced"/>
</dbReference>
<keyword evidence="5" id="KW-0539">Nucleus</keyword>
<dbReference type="STRING" id="1868482.ENSTSYP00000009183"/>
<dbReference type="GeneID" id="103264171"/>
<evidence type="ECO:0000256" key="5">
    <source>
        <dbReference type="RuleBase" id="RU003796"/>
    </source>
</evidence>
<dbReference type="InterPro" id="IPR022383">
    <property type="entry name" value="Lactate/malate_DH_C"/>
</dbReference>
<evidence type="ECO:0000256" key="4">
    <source>
        <dbReference type="ARBA" id="ARBA00023163"/>
    </source>
</evidence>
<name>A0A3Q0E6T8_CARSF</name>
<dbReference type="PANTHER" id="PTHR12081">
    <property type="entry name" value="TRANSCRIPTION FACTOR E2F"/>
    <property type="match status" value="1"/>
</dbReference>
<protein>
    <submittedName>
        <fullName evidence="9">Transcription factor E2F2</fullName>
    </submittedName>
</protein>
<feature type="compositionally biased region" description="Polar residues" evidence="6">
    <location>
        <begin position="657"/>
        <end position="673"/>
    </location>
</feature>
<feature type="domain" description="E2F/DP family winged-helix DNA-binding" evidence="7">
    <location>
        <begin position="464"/>
        <end position="529"/>
    </location>
</feature>
<dbReference type="Pfam" id="PF02866">
    <property type="entry name" value="Ldh_1_C"/>
    <property type="match status" value="1"/>
</dbReference>
<dbReference type="Gene3D" id="6.10.250.540">
    <property type="match status" value="1"/>
</dbReference>
<dbReference type="Gene3D" id="1.10.10.10">
    <property type="entry name" value="Winged helix-like DNA-binding domain superfamily/Winged helix DNA-binding domain"/>
    <property type="match status" value="1"/>
</dbReference>
<dbReference type="Pfam" id="PF16421">
    <property type="entry name" value="E2F_CC-MB"/>
    <property type="match status" value="1"/>
</dbReference>
<accession>A0A3Q0E6T8</accession>
<dbReference type="InterPro" id="IPR003316">
    <property type="entry name" value="E2F_WHTH_DNA-bd_dom"/>
</dbReference>
<comment type="similarity">
    <text evidence="1 5">Belongs to the E2F/DP family.</text>
</comment>
<gene>
    <name evidence="9" type="primary">E2F2</name>
</gene>
<sequence length="772" mass="84166">MDGPQPRPAHLTSPNPFLEAGPGARERRTVNLGGLKSQSSLWPPAGHPAPSPPPKNGCKEKILALSPHFSEKEGHKRLVQAEGLMQVGNSVFRPRDLQVAVFNVTICNAFLAGHVLRSGRCSLGAPPPCFLPRQLCPGRAAALDRTPFLPSFILSGNSHSSSACDNLHPDLGTDTDKEQWKEVHKQVVESAYEVIKLKGYTSWDIGLSVADLAESIKKNLRQVHPISTMIKSLYGIKDDVFLSVPCNLGQNGISDLGKVAALAFKPYKRLPKERREENSHRGLTRDEPGAGPREPVTLTAGVAAPLSREARVAIAASRTGSFRGVEPGPWHQPTKARHFPREIRISRHAPPKGVSATGPAELWPSGLSSPRLCPATATFYATLYPQTAPPAAAPGTCLDATPHGPEGQAVRCVPAGRLPAKRKLDLEGVGRPTVPEFRTPKGKGIRVDGLPSPKTPKSPGEKTRYDTSLGLLTKKFIYLLSESEDGVLDLNWAAEVLDVQKRRIYDITNVLEGIQLIRKKAKNNIQWVGRGMFEDPSRPGKQQQLGQELKELMNTEQTLDQLIQSCSLSFKHLTEDKANKRLAYVTYQDIRAVGNFKEQTVIAVKAPPQTRLEVPDRTEENLQIYLKSTQGPIEVYLCPEEVQEPDSPSEEPFPSTAILSPSPDSTQPSSNTDPGIMEPTASSVPELTHQQILLMSPPSLVPLEATDSMLEPPHPLLQQTEDQLLSPTLACSSPLISFSPPLDQDDYLWGLDGGEGISDLFDSYDLGDLLIN</sequence>
<dbReference type="PANTHER" id="PTHR12081:SF50">
    <property type="entry name" value="TRANSCRIPTION FACTOR E2F2"/>
    <property type="match status" value="1"/>
</dbReference>
<dbReference type="InterPro" id="IPR015633">
    <property type="entry name" value="E2F"/>
</dbReference>
<dbReference type="CDD" id="cd14660">
    <property type="entry name" value="E2F_DD"/>
    <property type="match status" value="1"/>
</dbReference>
<dbReference type="SUPFAM" id="SSF144074">
    <property type="entry name" value="E2F-DP heterodimerization region"/>
    <property type="match status" value="1"/>
</dbReference>
<dbReference type="CTD" id="1870"/>
<dbReference type="KEGG" id="csyr:103264171"/>
<dbReference type="SUPFAM" id="SSF56327">
    <property type="entry name" value="LDH C-terminal domain-like"/>
    <property type="match status" value="1"/>
</dbReference>
<dbReference type="GO" id="GO:0046983">
    <property type="term" value="F:protein dimerization activity"/>
    <property type="evidence" value="ECO:0007669"/>
    <property type="project" value="InterPro"/>
</dbReference>
<dbReference type="InterPro" id="IPR015955">
    <property type="entry name" value="Lactate_DH/Glyco_Ohase_4_C"/>
</dbReference>
<evidence type="ECO:0000256" key="1">
    <source>
        <dbReference type="ARBA" id="ARBA00010940"/>
    </source>
</evidence>
<dbReference type="SMART" id="SM01372">
    <property type="entry name" value="E2F_TDP"/>
    <property type="match status" value="1"/>
</dbReference>
<comment type="subcellular location">
    <subcellularLocation>
        <location evidence="5">Nucleus</location>
    </subcellularLocation>
</comment>
<feature type="region of interest" description="Disordered" evidence="6">
    <location>
        <begin position="430"/>
        <end position="464"/>
    </location>
</feature>
<dbReference type="GO" id="GO:0090575">
    <property type="term" value="C:RNA polymerase II transcription regulator complex"/>
    <property type="evidence" value="ECO:0007669"/>
    <property type="project" value="TreeGrafter"/>
</dbReference>